<comment type="caution">
    <text evidence="2">The sequence shown here is derived from an EMBL/GenBank/DDBJ whole genome shotgun (WGS) entry which is preliminary data.</text>
</comment>
<evidence type="ECO:0000256" key="1">
    <source>
        <dbReference type="SAM" id="SignalP"/>
    </source>
</evidence>
<name>A0A9N9LPQ4_9HELO</name>
<protein>
    <submittedName>
        <fullName evidence="2">Uncharacterized protein</fullName>
    </submittedName>
</protein>
<accession>A0A9N9LPQ4</accession>
<reference evidence="2" key="1">
    <citation type="submission" date="2021-07" db="EMBL/GenBank/DDBJ databases">
        <authorList>
            <person name="Durling M."/>
        </authorList>
    </citation>
    <scope>NUCLEOTIDE SEQUENCE</scope>
</reference>
<keyword evidence="1" id="KW-0732">Signal</keyword>
<gene>
    <name evidence="2" type="ORF">HYALB_00000214</name>
</gene>
<evidence type="ECO:0000313" key="3">
    <source>
        <dbReference type="Proteomes" id="UP000701801"/>
    </source>
</evidence>
<feature type="chain" id="PRO_5040482256" evidence="1">
    <location>
        <begin position="20"/>
        <end position="72"/>
    </location>
</feature>
<dbReference type="Proteomes" id="UP000701801">
    <property type="component" value="Unassembled WGS sequence"/>
</dbReference>
<evidence type="ECO:0000313" key="2">
    <source>
        <dbReference type="EMBL" id="CAG8979085.1"/>
    </source>
</evidence>
<dbReference type="AlphaFoldDB" id="A0A9N9LPQ4"/>
<proteinExistence type="predicted"/>
<feature type="signal peptide" evidence="1">
    <location>
        <begin position="1"/>
        <end position="19"/>
    </location>
</feature>
<sequence>MQFSIPTIIVALLATSIAATSTDRRATMIVGKILLRPMRWRLQGPGTCTKPNTNFDTTAQYCSWQCGPDAKC</sequence>
<dbReference type="EMBL" id="CAJVRM010000296">
    <property type="protein sequence ID" value="CAG8979085.1"/>
    <property type="molecule type" value="Genomic_DNA"/>
</dbReference>
<keyword evidence="3" id="KW-1185">Reference proteome</keyword>
<organism evidence="2 3">
    <name type="scientific">Hymenoscyphus albidus</name>
    <dbReference type="NCBI Taxonomy" id="595503"/>
    <lineage>
        <taxon>Eukaryota</taxon>
        <taxon>Fungi</taxon>
        <taxon>Dikarya</taxon>
        <taxon>Ascomycota</taxon>
        <taxon>Pezizomycotina</taxon>
        <taxon>Leotiomycetes</taxon>
        <taxon>Helotiales</taxon>
        <taxon>Helotiaceae</taxon>
        <taxon>Hymenoscyphus</taxon>
    </lineage>
</organism>